<keyword evidence="2" id="KW-0805">Transcription regulation</keyword>
<dbReference type="GO" id="GO:0006351">
    <property type="term" value="P:DNA-templated transcription"/>
    <property type="evidence" value="ECO:0007669"/>
    <property type="project" value="TreeGrafter"/>
</dbReference>
<dbReference type="AlphaFoldDB" id="A0A857J3M3"/>
<dbReference type="GO" id="GO:0003700">
    <property type="term" value="F:DNA-binding transcription factor activity"/>
    <property type="evidence" value="ECO:0007669"/>
    <property type="project" value="InterPro"/>
</dbReference>
<dbReference type="PANTHER" id="PTHR30537">
    <property type="entry name" value="HTH-TYPE TRANSCRIPTIONAL REGULATOR"/>
    <property type="match status" value="1"/>
</dbReference>
<reference evidence="6 7" key="1">
    <citation type="submission" date="2020-01" db="EMBL/GenBank/DDBJ databases">
        <title>Genome sequencing of strain KACC 21265.</title>
        <authorList>
            <person name="Heo J."/>
            <person name="Kim S.-J."/>
            <person name="Kim J.-S."/>
            <person name="Hong S.-B."/>
            <person name="Kwon S.-W."/>
        </authorList>
    </citation>
    <scope>NUCLEOTIDE SEQUENCE [LARGE SCALE GENOMIC DNA]</scope>
    <source>
        <strain evidence="6 7">KACC 21265</strain>
    </source>
</reference>
<dbReference type="PROSITE" id="PS50931">
    <property type="entry name" value="HTH_LYSR"/>
    <property type="match status" value="1"/>
</dbReference>
<dbReference type="FunFam" id="3.40.190.290:FF:000001">
    <property type="entry name" value="Transcriptional regulator, LysR family"/>
    <property type="match status" value="1"/>
</dbReference>
<dbReference type="SUPFAM" id="SSF46785">
    <property type="entry name" value="Winged helix' DNA-binding domain"/>
    <property type="match status" value="1"/>
</dbReference>
<comment type="similarity">
    <text evidence="1">Belongs to the LysR transcriptional regulatory family.</text>
</comment>
<dbReference type="Gene3D" id="3.40.190.290">
    <property type="match status" value="1"/>
</dbReference>
<dbReference type="Proteomes" id="UP000464787">
    <property type="component" value="Chromosome"/>
</dbReference>
<keyword evidence="4" id="KW-0804">Transcription</keyword>
<feature type="domain" description="HTH lysR-type" evidence="5">
    <location>
        <begin position="1"/>
        <end position="59"/>
    </location>
</feature>
<evidence type="ECO:0000256" key="4">
    <source>
        <dbReference type="ARBA" id="ARBA00023163"/>
    </source>
</evidence>
<dbReference type="InterPro" id="IPR036388">
    <property type="entry name" value="WH-like_DNA-bd_sf"/>
</dbReference>
<dbReference type="GO" id="GO:0043565">
    <property type="term" value="F:sequence-specific DNA binding"/>
    <property type="evidence" value="ECO:0007669"/>
    <property type="project" value="TreeGrafter"/>
</dbReference>
<dbReference type="Pfam" id="PF03466">
    <property type="entry name" value="LysR_substrate"/>
    <property type="match status" value="1"/>
</dbReference>
<evidence type="ECO:0000313" key="6">
    <source>
        <dbReference type="EMBL" id="QHI98356.1"/>
    </source>
</evidence>
<dbReference type="CDD" id="cd08422">
    <property type="entry name" value="PBP2_CrgA_like"/>
    <property type="match status" value="1"/>
</dbReference>
<proteinExistence type="inferred from homology"/>
<organism evidence="6 7">
    <name type="scientific">Xylophilus rhododendri</name>
    <dbReference type="NCBI Taxonomy" id="2697032"/>
    <lineage>
        <taxon>Bacteria</taxon>
        <taxon>Pseudomonadati</taxon>
        <taxon>Pseudomonadota</taxon>
        <taxon>Betaproteobacteria</taxon>
        <taxon>Burkholderiales</taxon>
        <taxon>Xylophilus</taxon>
    </lineage>
</organism>
<keyword evidence="7" id="KW-1185">Reference proteome</keyword>
<protein>
    <submittedName>
        <fullName evidence="6">LysR family transcriptional regulator</fullName>
    </submittedName>
</protein>
<dbReference type="EMBL" id="CP047650">
    <property type="protein sequence ID" value="QHI98356.1"/>
    <property type="molecule type" value="Genomic_DNA"/>
</dbReference>
<dbReference type="RefSeq" id="WP_160551873.1">
    <property type="nucleotide sequence ID" value="NZ_CP047650.1"/>
</dbReference>
<dbReference type="Pfam" id="PF00126">
    <property type="entry name" value="HTH_1"/>
    <property type="match status" value="1"/>
</dbReference>
<evidence type="ECO:0000259" key="5">
    <source>
        <dbReference type="PROSITE" id="PS50931"/>
    </source>
</evidence>
<evidence type="ECO:0000256" key="3">
    <source>
        <dbReference type="ARBA" id="ARBA00023125"/>
    </source>
</evidence>
<dbReference type="InterPro" id="IPR000847">
    <property type="entry name" value="LysR_HTH_N"/>
</dbReference>
<dbReference type="Gene3D" id="1.10.10.10">
    <property type="entry name" value="Winged helix-like DNA-binding domain superfamily/Winged helix DNA-binding domain"/>
    <property type="match status" value="1"/>
</dbReference>
<evidence type="ECO:0000313" key="7">
    <source>
        <dbReference type="Proteomes" id="UP000464787"/>
    </source>
</evidence>
<evidence type="ECO:0000256" key="2">
    <source>
        <dbReference type="ARBA" id="ARBA00023015"/>
    </source>
</evidence>
<accession>A0A857J3M3</accession>
<gene>
    <name evidence="6" type="ORF">GT347_10335</name>
</gene>
<dbReference type="InterPro" id="IPR005119">
    <property type="entry name" value="LysR_subst-bd"/>
</dbReference>
<evidence type="ECO:0000256" key="1">
    <source>
        <dbReference type="ARBA" id="ARBA00009437"/>
    </source>
</evidence>
<dbReference type="FunFam" id="1.10.10.10:FF:000001">
    <property type="entry name" value="LysR family transcriptional regulator"/>
    <property type="match status" value="1"/>
</dbReference>
<dbReference type="InterPro" id="IPR058163">
    <property type="entry name" value="LysR-type_TF_proteobact-type"/>
</dbReference>
<name>A0A857J3M3_9BURK</name>
<sequence>MDALDDMRILVATVDAGGFTPASQRLGLSKQFVSRRVGALEERLGARLLQRTTRRLSVTELGRAYYERAVKIIEDVDEVENLVGNQVGPPRGTLRISAPMSFGTLHLAPVLARFLVEQPCMGVEVVLNDRMVDIVGEGFDMAIRIGVLADSSLVARAVGRTQLIACCSPGYIARHGAPATPRELSAHACLLYGHSRSVDWPFQVDGKPCDVAVTGRLLANNGELALAAARQDLGIALLPGFIVGDALDSGALVPVLQDFARPPIVVHAVYPQHRQASRGVQVFVELLARAFAGAEWQLSGR</sequence>
<keyword evidence="3" id="KW-0238">DNA-binding</keyword>
<dbReference type="InterPro" id="IPR036390">
    <property type="entry name" value="WH_DNA-bd_sf"/>
</dbReference>
<dbReference type="KEGG" id="xyk:GT347_10335"/>
<dbReference type="SUPFAM" id="SSF53850">
    <property type="entry name" value="Periplasmic binding protein-like II"/>
    <property type="match status" value="1"/>
</dbReference>
<dbReference type="PANTHER" id="PTHR30537:SF5">
    <property type="entry name" value="HTH-TYPE TRANSCRIPTIONAL ACTIVATOR TTDR-RELATED"/>
    <property type="match status" value="1"/>
</dbReference>